<dbReference type="Proteomes" id="UP000827092">
    <property type="component" value="Unassembled WGS sequence"/>
</dbReference>
<name>A0AAV6TXI8_9ARAC</name>
<evidence type="ECO:0000313" key="2">
    <source>
        <dbReference type="Proteomes" id="UP000827092"/>
    </source>
</evidence>
<protein>
    <submittedName>
        <fullName evidence="1">Uncharacterized protein</fullName>
    </submittedName>
</protein>
<sequence>MTLQKFTYGFCHSLMSIFQSKIQAIERQDNSIIEVMKFLEETLAAHTYCIDYLTKWIEPLSEFSVFNWMHLYSAPEWEKVEKGVEYLREKGVQIDIKLFDEVANLPKYVSQYTTTKENADLPIHKKWSSTANLNKHIKSRHPHKLKDLEKVKASNLDSRKKRCIEETDQSGGRMTLKMGKWNSFSVSLLQMLRF</sequence>
<gene>
    <name evidence="1" type="ORF">JTE90_003391</name>
</gene>
<comment type="caution">
    <text evidence="1">The sequence shown here is derived from an EMBL/GenBank/DDBJ whole genome shotgun (WGS) entry which is preliminary data.</text>
</comment>
<reference evidence="1 2" key="1">
    <citation type="journal article" date="2022" name="Nat. Ecol. Evol.">
        <title>A masculinizing supergene underlies an exaggerated male reproductive morph in a spider.</title>
        <authorList>
            <person name="Hendrickx F."/>
            <person name="De Corte Z."/>
            <person name="Sonet G."/>
            <person name="Van Belleghem S.M."/>
            <person name="Kostlbacher S."/>
            <person name="Vangestel C."/>
        </authorList>
    </citation>
    <scope>NUCLEOTIDE SEQUENCE [LARGE SCALE GENOMIC DNA]</scope>
    <source>
        <strain evidence="1">W744_W776</strain>
    </source>
</reference>
<dbReference type="EMBL" id="JAFNEN010000849">
    <property type="protein sequence ID" value="KAG8176760.1"/>
    <property type="molecule type" value="Genomic_DNA"/>
</dbReference>
<dbReference type="AlphaFoldDB" id="A0AAV6TXI8"/>
<evidence type="ECO:0000313" key="1">
    <source>
        <dbReference type="EMBL" id="KAG8176760.1"/>
    </source>
</evidence>
<accession>A0AAV6TXI8</accession>
<keyword evidence="2" id="KW-1185">Reference proteome</keyword>
<organism evidence="1 2">
    <name type="scientific">Oedothorax gibbosus</name>
    <dbReference type="NCBI Taxonomy" id="931172"/>
    <lineage>
        <taxon>Eukaryota</taxon>
        <taxon>Metazoa</taxon>
        <taxon>Ecdysozoa</taxon>
        <taxon>Arthropoda</taxon>
        <taxon>Chelicerata</taxon>
        <taxon>Arachnida</taxon>
        <taxon>Araneae</taxon>
        <taxon>Araneomorphae</taxon>
        <taxon>Entelegynae</taxon>
        <taxon>Araneoidea</taxon>
        <taxon>Linyphiidae</taxon>
        <taxon>Erigoninae</taxon>
        <taxon>Oedothorax</taxon>
    </lineage>
</organism>
<proteinExistence type="predicted"/>